<accession>A0A6I4TWT6</accession>
<reference evidence="10 11" key="1">
    <citation type="submission" date="2019-12" db="EMBL/GenBank/DDBJ databases">
        <title>Genomic-based taxomic classification of the family Erythrobacteraceae.</title>
        <authorList>
            <person name="Xu L."/>
        </authorList>
    </citation>
    <scope>NUCLEOTIDE SEQUENCE [LARGE SCALE GENOMIC DNA]</scope>
    <source>
        <strain evidence="10 11">S36</strain>
    </source>
</reference>
<dbReference type="EMBL" id="WTYJ01000002">
    <property type="protein sequence ID" value="MXO99669.1"/>
    <property type="molecule type" value="Genomic_DNA"/>
</dbReference>
<evidence type="ECO:0000313" key="11">
    <source>
        <dbReference type="Proteomes" id="UP000469430"/>
    </source>
</evidence>
<gene>
    <name evidence="8 10" type="primary">ectA</name>
    <name evidence="10" type="ORF">GRI97_11780</name>
</gene>
<dbReference type="Proteomes" id="UP000469430">
    <property type="component" value="Unassembled WGS sequence"/>
</dbReference>
<proteinExistence type="inferred from homology"/>
<organism evidence="10 11">
    <name type="scientific">Croceibacterium xixiisoli</name>
    <dbReference type="NCBI Taxonomy" id="1476466"/>
    <lineage>
        <taxon>Bacteria</taxon>
        <taxon>Pseudomonadati</taxon>
        <taxon>Pseudomonadota</taxon>
        <taxon>Alphaproteobacteria</taxon>
        <taxon>Sphingomonadales</taxon>
        <taxon>Erythrobacteraceae</taxon>
        <taxon>Croceibacterium</taxon>
    </lineage>
</organism>
<evidence type="ECO:0000313" key="10">
    <source>
        <dbReference type="EMBL" id="MXO99669.1"/>
    </source>
</evidence>
<dbReference type="OrthoDB" id="2436196at2"/>
<dbReference type="GO" id="GO:0033816">
    <property type="term" value="F:diaminobutyrate acetyltransferase activity"/>
    <property type="evidence" value="ECO:0007669"/>
    <property type="project" value="UniProtKB-EC"/>
</dbReference>
<sequence>MFQHDEFSFRPPVAGDGPAVSRLIGSCPPLDPNSAYCNLLQCTHFADCCVLAEQDGQIGGWVSGYRPPSEPDALFIWQVAVAPQARGRGLAGEMINRILARFPPGSITHVITTITADNPASWALFEGLARQWSTPLTRSAMFDRDTHFAGAHATEWLARIGPLPR</sequence>
<evidence type="ECO:0000256" key="3">
    <source>
        <dbReference type="ARBA" id="ARBA00012355"/>
    </source>
</evidence>
<evidence type="ECO:0000256" key="2">
    <source>
        <dbReference type="ARBA" id="ARBA00010712"/>
    </source>
</evidence>
<comment type="similarity">
    <text evidence="2 8">Belongs to the acetyltransferase family. EctA subfamily.</text>
</comment>
<dbReference type="InterPro" id="IPR016181">
    <property type="entry name" value="Acyl_CoA_acyltransferase"/>
</dbReference>
<comment type="caution">
    <text evidence="10">The sequence shown here is derived from an EMBL/GenBank/DDBJ whole genome shotgun (WGS) entry which is preliminary data.</text>
</comment>
<keyword evidence="6 8" id="KW-0012">Acyltransferase</keyword>
<dbReference type="UniPathway" id="UPA00067">
    <property type="reaction ID" value="UER00122"/>
</dbReference>
<evidence type="ECO:0000256" key="1">
    <source>
        <dbReference type="ARBA" id="ARBA00004978"/>
    </source>
</evidence>
<dbReference type="SUPFAM" id="SSF55729">
    <property type="entry name" value="Acyl-CoA N-acyltransferases (Nat)"/>
    <property type="match status" value="1"/>
</dbReference>
<feature type="domain" description="N-acetyltransferase" evidence="9">
    <location>
        <begin position="7"/>
        <end position="146"/>
    </location>
</feature>
<evidence type="ECO:0000256" key="5">
    <source>
        <dbReference type="ARBA" id="ARBA00022679"/>
    </source>
</evidence>
<dbReference type="InterPro" id="IPR012772">
    <property type="entry name" value="Ectoine_EctA"/>
</dbReference>
<dbReference type="Gene3D" id="3.40.630.30">
    <property type="match status" value="1"/>
</dbReference>
<dbReference type="AlphaFoldDB" id="A0A6I4TWT6"/>
<evidence type="ECO:0000256" key="4">
    <source>
        <dbReference type="ARBA" id="ARBA00017935"/>
    </source>
</evidence>
<dbReference type="CDD" id="cd04301">
    <property type="entry name" value="NAT_SF"/>
    <property type="match status" value="1"/>
</dbReference>
<comment type="function">
    <text evidence="8">Catalyzes the acetylation of L-2,4-diaminobutyrate (DABA) to gamma-N-acetyl-alpha,gamma-diaminobutyric acid (ADABA) with acetyl coenzyme A.</text>
</comment>
<dbReference type="GO" id="GO:0019491">
    <property type="term" value="P:ectoine biosynthetic process"/>
    <property type="evidence" value="ECO:0007669"/>
    <property type="project" value="UniProtKB-UniPathway"/>
</dbReference>
<evidence type="ECO:0000256" key="8">
    <source>
        <dbReference type="RuleBase" id="RU365045"/>
    </source>
</evidence>
<evidence type="ECO:0000259" key="9">
    <source>
        <dbReference type="PROSITE" id="PS51186"/>
    </source>
</evidence>
<keyword evidence="11" id="KW-1185">Reference proteome</keyword>
<dbReference type="Pfam" id="PF00583">
    <property type="entry name" value="Acetyltransf_1"/>
    <property type="match status" value="1"/>
</dbReference>
<name>A0A6I4TWT6_9SPHN</name>
<dbReference type="NCBIfam" id="TIGR02406">
    <property type="entry name" value="ectoine_EctA"/>
    <property type="match status" value="1"/>
</dbReference>
<dbReference type="PROSITE" id="PS51186">
    <property type="entry name" value="GNAT"/>
    <property type="match status" value="1"/>
</dbReference>
<keyword evidence="5 8" id="KW-0808">Transferase</keyword>
<evidence type="ECO:0000256" key="6">
    <source>
        <dbReference type="ARBA" id="ARBA00023315"/>
    </source>
</evidence>
<dbReference type="InterPro" id="IPR000182">
    <property type="entry name" value="GNAT_dom"/>
</dbReference>
<comment type="catalytic activity">
    <reaction evidence="7 8">
        <text>L-2,4-diaminobutanoate + acetyl-CoA = (2S)-4-acetamido-2-aminobutanoate + CoA + H(+)</text>
        <dbReference type="Rhea" id="RHEA:16901"/>
        <dbReference type="ChEBI" id="CHEBI:15378"/>
        <dbReference type="ChEBI" id="CHEBI:57287"/>
        <dbReference type="ChEBI" id="CHEBI:57288"/>
        <dbReference type="ChEBI" id="CHEBI:58761"/>
        <dbReference type="ChEBI" id="CHEBI:58929"/>
        <dbReference type="EC" id="2.3.1.178"/>
    </reaction>
</comment>
<protein>
    <recommendedName>
        <fullName evidence="4 8">L-2,4-diaminobutyric acid acetyltransferase</fullName>
        <shortName evidence="8">DABA acetyltransferase</shortName>
        <ecNumber evidence="3 8">2.3.1.178</ecNumber>
    </recommendedName>
</protein>
<comment type="pathway">
    <text evidence="1 8">Amine and polyamine biosynthesis; ectoine biosynthesis; L-ectoine from L-aspartate 4-semialdehyde: step 2/3.</text>
</comment>
<dbReference type="EC" id="2.3.1.178" evidence="3 8"/>
<evidence type="ECO:0000256" key="7">
    <source>
        <dbReference type="ARBA" id="ARBA00048924"/>
    </source>
</evidence>